<dbReference type="EMBL" id="CP060714">
    <property type="protein sequence ID" value="QNN59047.1"/>
    <property type="molecule type" value="Genomic_DNA"/>
</dbReference>
<dbReference type="Proteomes" id="UP000515811">
    <property type="component" value="Chromosome"/>
</dbReference>
<keyword evidence="2" id="KW-1185">Reference proteome</keyword>
<dbReference type="KEGG" id="drg:H9K76_09770"/>
<evidence type="ECO:0000313" key="2">
    <source>
        <dbReference type="Proteomes" id="UP000515811"/>
    </source>
</evidence>
<name>A0A7G9RTX2_9BURK</name>
<dbReference type="RefSeq" id="WP_187599923.1">
    <property type="nucleotide sequence ID" value="NZ_CP060714.1"/>
</dbReference>
<dbReference type="AlphaFoldDB" id="A0A7G9RTX2"/>
<reference evidence="1 2" key="1">
    <citation type="submission" date="2020-08" db="EMBL/GenBank/DDBJ databases">
        <title>Genome sequence of Diaphorobacter ruginosibacter DSM 27467T.</title>
        <authorList>
            <person name="Hyun D.-W."/>
            <person name="Bae J.-W."/>
        </authorList>
    </citation>
    <scope>NUCLEOTIDE SEQUENCE [LARGE SCALE GENOMIC DNA]</scope>
    <source>
        <strain evidence="1 2">DSM 27467</strain>
    </source>
</reference>
<sequence length="279" mass="30070">MDTGRPDELTLHAFMDGELAPAQAAEVAGWLADHPFEAARVAALQEQKSMLQALHADVLDAPVPLNLARAVRRPRTQWHWPHAVAAALMLAVGVGMGYGMGASQGLGLGTGLGDRTQGQGLAMTRNGGAPAPLPTFVRDAAAAHAVFAPEQRHPVEVAAQQQEHLVQWLSKRLGVKLTAPSLDAQGFRLMGGRLLPGEQGQARAQFMYEDAHAERLTLYVSLMTDTARTGTAPVAFQWTEDGATRGFYWINGDRGYALSASLPREQLHVVAEAIYRQLQ</sequence>
<organism evidence="1 2">
    <name type="scientific">Diaphorobacter ruginosibacter</name>
    <dbReference type="NCBI Taxonomy" id="1715720"/>
    <lineage>
        <taxon>Bacteria</taxon>
        <taxon>Pseudomonadati</taxon>
        <taxon>Pseudomonadota</taxon>
        <taxon>Betaproteobacteria</taxon>
        <taxon>Burkholderiales</taxon>
        <taxon>Comamonadaceae</taxon>
        <taxon>Diaphorobacter</taxon>
    </lineage>
</organism>
<accession>A0A7G9RTX2</accession>
<protein>
    <submittedName>
        <fullName evidence="1">Anti-sigma factor</fullName>
    </submittedName>
</protein>
<evidence type="ECO:0000313" key="1">
    <source>
        <dbReference type="EMBL" id="QNN59047.1"/>
    </source>
</evidence>
<gene>
    <name evidence="1" type="ORF">H9K76_09770</name>
</gene>
<proteinExistence type="predicted"/>